<keyword evidence="7 8" id="KW-0320">Glycogen biosynthesis</keyword>
<dbReference type="EMBL" id="BSDR01000001">
    <property type="protein sequence ID" value="GLI35033.1"/>
    <property type="molecule type" value="Genomic_DNA"/>
</dbReference>
<comment type="similarity">
    <text evidence="4 8">Belongs to the glycosyltransferase 1 family. Bacterial/plant glycogen synthase subfamily.</text>
</comment>
<evidence type="ECO:0000256" key="2">
    <source>
        <dbReference type="ARBA" id="ARBA00002764"/>
    </source>
</evidence>
<dbReference type="InterPro" id="IPR013534">
    <property type="entry name" value="Starch_synth_cat_dom"/>
</dbReference>
<name>A0A9W6FUC3_9BACT</name>
<dbReference type="GO" id="GO:0004373">
    <property type="term" value="F:alpha-1,4-glucan glucosyltransferase (UDP-glucose donor) activity"/>
    <property type="evidence" value="ECO:0007669"/>
    <property type="project" value="InterPro"/>
</dbReference>
<protein>
    <recommendedName>
        <fullName evidence="8">Glycogen synthase</fullName>
        <ecNumber evidence="8">2.4.1.21</ecNumber>
    </recommendedName>
    <alternativeName>
        <fullName evidence="8">Starch [bacterial glycogen] synthase</fullName>
    </alternativeName>
</protein>
<dbReference type="GO" id="GO:0005978">
    <property type="term" value="P:glycogen biosynthetic process"/>
    <property type="evidence" value="ECO:0007669"/>
    <property type="project" value="UniProtKB-UniRule"/>
</dbReference>
<accession>A0A9W6FUC3</accession>
<feature type="domain" description="Starch synthase catalytic" evidence="10">
    <location>
        <begin position="5"/>
        <end position="245"/>
    </location>
</feature>
<dbReference type="GO" id="GO:0009011">
    <property type="term" value="F:alpha-1,4-glucan glucosyltransferase (ADP-glucose donor) activity"/>
    <property type="evidence" value="ECO:0007669"/>
    <property type="project" value="UniProtKB-UniRule"/>
</dbReference>
<feature type="binding site" evidence="8">
    <location>
        <position position="18"/>
    </location>
    <ligand>
        <name>ADP-alpha-D-glucose</name>
        <dbReference type="ChEBI" id="CHEBI:57498"/>
    </ligand>
</feature>
<sequence>MKKLKILFCAPEVSPYAKTGGLADVTGALPASLQNLGCDVRIFMPLHRCARDKVQDLKLVVEGTPIPVGIHDYHVQLWESRTSTGIPLYLLEKDEFFDRSYLYGTPNRGDYEDNAERFITFCRSVHSLCSQLSWFPEIFHLHDWQTALIATYHFYHWRYDPNFMHTGTVFTIHNLAYHGLFPGNHFNLTHLPQDVFSPDGMEFWGNCNFLKAGLVYSDFLTTVSPTYSKEIQQPRFGHGLEGVLQLRRDRLAGILNGIDTNLWDPRTDALISKQYDIGDLSGKRICKEQLLSQLGFPKENCGKPLLGMVGRLAIQKGFDILLKSIEAMMDLPISLIILGTGEPEIERQLKLVENLHPEKVKIIFQFDEVLAHQIEAGADIFLMPSRYEPCGLNQMYSLRYGTIPVVHATGGLEDSVVDVLKDSENGTGFKFYEYKSEAFMEALHSALEMFQNALQWTKLQRRAMTQDFSWDRSAQEYLKLYERIHQEKI</sequence>
<comment type="pathway">
    <text evidence="3 8">Glycan biosynthesis; glycogen biosynthesis.</text>
</comment>
<dbReference type="NCBIfam" id="NF001899">
    <property type="entry name" value="PRK00654.1-2"/>
    <property type="match status" value="1"/>
</dbReference>
<evidence type="ECO:0000256" key="4">
    <source>
        <dbReference type="ARBA" id="ARBA00010281"/>
    </source>
</evidence>
<proteinExistence type="inferred from homology"/>
<dbReference type="PANTHER" id="PTHR45825">
    <property type="entry name" value="GRANULE-BOUND STARCH SYNTHASE 1, CHLOROPLASTIC/AMYLOPLASTIC"/>
    <property type="match status" value="1"/>
</dbReference>
<keyword evidence="5 8" id="KW-0328">Glycosyltransferase</keyword>
<keyword evidence="12" id="KW-1185">Reference proteome</keyword>
<organism evidence="11 12">
    <name type="scientific">Desulforhabdus amnigena</name>
    <dbReference type="NCBI Taxonomy" id="40218"/>
    <lineage>
        <taxon>Bacteria</taxon>
        <taxon>Pseudomonadati</taxon>
        <taxon>Thermodesulfobacteriota</taxon>
        <taxon>Syntrophobacteria</taxon>
        <taxon>Syntrophobacterales</taxon>
        <taxon>Syntrophobacteraceae</taxon>
        <taxon>Desulforhabdus</taxon>
    </lineage>
</organism>
<evidence type="ECO:0000256" key="1">
    <source>
        <dbReference type="ARBA" id="ARBA00001478"/>
    </source>
</evidence>
<dbReference type="InterPro" id="IPR001296">
    <property type="entry name" value="Glyco_trans_1"/>
</dbReference>
<dbReference type="Pfam" id="PF00534">
    <property type="entry name" value="Glycos_transf_1"/>
    <property type="match status" value="1"/>
</dbReference>
<comment type="caution">
    <text evidence="11">The sequence shown here is derived from an EMBL/GenBank/DDBJ whole genome shotgun (WGS) entry which is preliminary data.</text>
</comment>
<evidence type="ECO:0000256" key="7">
    <source>
        <dbReference type="ARBA" id="ARBA00023056"/>
    </source>
</evidence>
<dbReference type="SUPFAM" id="SSF53756">
    <property type="entry name" value="UDP-Glycosyltransferase/glycogen phosphorylase"/>
    <property type="match status" value="1"/>
</dbReference>
<gene>
    <name evidence="11" type="primary">glgA2</name>
    <name evidence="8" type="synonym">glgA</name>
    <name evidence="11" type="ORF">DAMNIGENAA_24660</name>
</gene>
<feature type="domain" description="Glycosyl transferase family 1" evidence="9">
    <location>
        <begin position="300"/>
        <end position="450"/>
    </location>
</feature>
<dbReference type="NCBIfam" id="TIGR02095">
    <property type="entry name" value="glgA"/>
    <property type="match status" value="1"/>
</dbReference>
<evidence type="ECO:0000259" key="9">
    <source>
        <dbReference type="Pfam" id="PF00534"/>
    </source>
</evidence>
<dbReference type="AlphaFoldDB" id="A0A9W6FUC3"/>
<dbReference type="InterPro" id="IPR011835">
    <property type="entry name" value="GS/SS"/>
</dbReference>
<dbReference type="RefSeq" id="WP_281794555.1">
    <property type="nucleotide sequence ID" value="NZ_BSDR01000001.1"/>
</dbReference>
<dbReference type="Pfam" id="PF08323">
    <property type="entry name" value="Glyco_transf_5"/>
    <property type="match status" value="1"/>
</dbReference>
<evidence type="ECO:0000313" key="12">
    <source>
        <dbReference type="Proteomes" id="UP001144372"/>
    </source>
</evidence>
<dbReference type="Gene3D" id="3.40.50.2000">
    <property type="entry name" value="Glycogen Phosphorylase B"/>
    <property type="match status" value="2"/>
</dbReference>
<comment type="catalytic activity">
    <reaction evidence="1 8">
        <text>[(1-&gt;4)-alpha-D-glucosyl](n) + ADP-alpha-D-glucose = [(1-&gt;4)-alpha-D-glucosyl](n+1) + ADP + H(+)</text>
        <dbReference type="Rhea" id="RHEA:18189"/>
        <dbReference type="Rhea" id="RHEA-COMP:9584"/>
        <dbReference type="Rhea" id="RHEA-COMP:9587"/>
        <dbReference type="ChEBI" id="CHEBI:15378"/>
        <dbReference type="ChEBI" id="CHEBI:15444"/>
        <dbReference type="ChEBI" id="CHEBI:57498"/>
        <dbReference type="ChEBI" id="CHEBI:456216"/>
        <dbReference type="EC" id="2.4.1.21"/>
    </reaction>
</comment>
<dbReference type="HAMAP" id="MF_00484">
    <property type="entry name" value="Glycogen_synth"/>
    <property type="match status" value="1"/>
</dbReference>
<dbReference type="PANTHER" id="PTHR45825:SF11">
    <property type="entry name" value="ALPHA AMYLASE DOMAIN-CONTAINING PROTEIN"/>
    <property type="match status" value="1"/>
</dbReference>
<evidence type="ECO:0000259" key="10">
    <source>
        <dbReference type="Pfam" id="PF08323"/>
    </source>
</evidence>
<dbReference type="EC" id="2.4.1.21" evidence="8"/>
<evidence type="ECO:0000256" key="8">
    <source>
        <dbReference type="HAMAP-Rule" id="MF_00484"/>
    </source>
</evidence>
<keyword evidence="6 8" id="KW-0808">Transferase</keyword>
<evidence type="ECO:0000256" key="5">
    <source>
        <dbReference type="ARBA" id="ARBA00022676"/>
    </source>
</evidence>
<evidence type="ECO:0000313" key="11">
    <source>
        <dbReference type="EMBL" id="GLI35033.1"/>
    </source>
</evidence>
<evidence type="ECO:0000256" key="3">
    <source>
        <dbReference type="ARBA" id="ARBA00004964"/>
    </source>
</evidence>
<dbReference type="CDD" id="cd03791">
    <property type="entry name" value="GT5_Glycogen_synthase_DULL1-like"/>
    <property type="match status" value="1"/>
</dbReference>
<evidence type="ECO:0000256" key="6">
    <source>
        <dbReference type="ARBA" id="ARBA00022679"/>
    </source>
</evidence>
<comment type="function">
    <text evidence="2 8">Synthesizes alpha-1,4-glucan chains using ADP-glucose.</text>
</comment>
<reference evidence="11" key="1">
    <citation type="submission" date="2022-12" db="EMBL/GenBank/DDBJ databases">
        <title>Reference genome sequencing for broad-spectrum identification of bacterial and archaeal isolates by mass spectrometry.</title>
        <authorList>
            <person name="Sekiguchi Y."/>
            <person name="Tourlousse D.M."/>
        </authorList>
    </citation>
    <scope>NUCLEOTIDE SEQUENCE</scope>
    <source>
        <strain evidence="11">ASRB1</strain>
    </source>
</reference>
<dbReference type="Proteomes" id="UP001144372">
    <property type="component" value="Unassembled WGS sequence"/>
</dbReference>